<dbReference type="PROSITE" id="PS50104">
    <property type="entry name" value="TIR"/>
    <property type="match status" value="1"/>
</dbReference>
<feature type="transmembrane region" description="Helical" evidence="1">
    <location>
        <begin position="365"/>
        <end position="383"/>
    </location>
</feature>
<dbReference type="Pfam" id="PF13676">
    <property type="entry name" value="TIR_2"/>
    <property type="match status" value="1"/>
</dbReference>
<organism evidence="3 4">
    <name type="scientific">Winogradskyella alexanderae</name>
    <dbReference type="NCBI Taxonomy" id="2877123"/>
    <lineage>
        <taxon>Bacteria</taxon>
        <taxon>Pseudomonadati</taxon>
        <taxon>Bacteroidota</taxon>
        <taxon>Flavobacteriia</taxon>
        <taxon>Flavobacteriales</taxon>
        <taxon>Flavobacteriaceae</taxon>
        <taxon>Winogradskyella</taxon>
    </lineage>
</organism>
<dbReference type="InterPro" id="IPR035897">
    <property type="entry name" value="Toll_tir_struct_dom_sf"/>
</dbReference>
<keyword evidence="1" id="KW-1133">Transmembrane helix</keyword>
<feature type="transmembrane region" description="Helical" evidence="1">
    <location>
        <begin position="336"/>
        <end position="359"/>
    </location>
</feature>
<keyword evidence="1" id="KW-0472">Membrane</keyword>
<protein>
    <submittedName>
        <fullName evidence="3">Toll/interleukin-1 receptor domain-containing protein</fullName>
    </submittedName>
</protein>
<sequence>MKIFTLKRLAVYLATFVIILLTLILATSFWKSWDYSLYKTVYIDKESVAEKLSQNIAIVNIERPDLDSKSASLAEFRKRIISFLNTVGEYENTKNEDPEAIILDVAFSSDTIKLKELEVALKELKDRRIKVYAVYSLKEYFNNIPIFEANDAQQAQVLYDSILEGGRLHSGFEIVDGLISYPSDIFLKGAFKDSIQIESIIKRVALDDGNTKFTKEFQNLTTPFGPIEAMQERTYQFQNSESDSSLGTFEPSLNTDDKFVFVGDLTHDFETNMATPRTYFLAWALNEEIVTDRIAKQPITNLSIIIGQTLFFSLFTVLIFALLFKYLKRLQTKPKILALLAFSITLLFLIVYGLLVYAFGKVIPIGLTIMAMALVAILSWRFAHKFLVTGVAEGSEKYDVFISYSHGNSDWVKKNVFEPLNEFRKPNGDKLSIFFDVKSIGIGEPFTAKYMWGIVDSKVFIPVMSEEYYGKNHCKNEMDLAYKRFVEELIDIKPIVFSFECVPDIYTHMNFLDINVIPDFINKIKEDLSNK</sequence>
<dbReference type="InterPro" id="IPR000157">
    <property type="entry name" value="TIR_dom"/>
</dbReference>
<feature type="transmembrane region" description="Helical" evidence="1">
    <location>
        <begin position="302"/>
        <end position="324"/>
    </location>
</feature>
<evidence type="ECO:0000256" key="1">
    <source>
        <dbReference type="SAM" id="Phobius"/>
    </source>
</evidence>
<feature type="domain" description="TIR" evidence="2">
    <location>
        <begin position="396"/>
        <end position="531"/>
    </location>
</feature>
<keyword evidence="4" id="KW-1185">Reference proteome</keyword>
<evidence type="ECO:0000259" key="2">
    <source>
        <dbReference type="PROSITE" id="PS50104"/>
    </source>
</evidence>
<feature type="transmembrane region" description="Helical" evidence="1">
    <location>
        <begin position="9"/>
        <end position="30"/>
    </location>
</feature>
<keyword evidence="3" id="KW-0675">Receptor</keyword>
<dbReference type="RefSeq" id="WP_224527207.1">
    <property type="nucleotide sequence ID" value="NZ_JAIUJR010000003.1"/>
</dbReference>
<dbReference type="SUPFAM" id="SSF52200">
    <property type="entry name" value="Toll/Interleukin receptor TIR domain"/>
    <property type="match status" value="1"/>
</dbReference>
<dbReference type="Gene3D" id="3.40.50.10140">
    <property type="entry name" value="Toll/interleukin-1 receptor homology (TIR) domain"/>
    <property type="match status" value="1"/>
</dbReference>
<reference evidence="4" key="1">
    <citation type="submission" date="2023-07" db="EMBL/GenBank/DDBJ databases">
        <authorList>
            <person name="Yue Y."/>
        </authorList>
    </citation>
    <scope>NUCLEOTIDE SEQUENCE [LARGE SCALE GENOMIC DNA]</scope>
    <source>
        <strain evidence="4">D23</strain>
    </source>
</reference>
<evidence type="ECO:0000313" key="4">
    <source>
        <dbReference type="Proteomes" id="UP001198901"/>
    </source>
</evidence>
<keyword evidence="1" id="KW-0812">Transmembrane</keyword>
<gene>
    <name evidence="3" type="ORF">LBU54_06010</name>
</gene>
<name>A0ABS7XTH3_9FLAO</name>
<comment type="caution">
    <text evidence="3">The sequence shown here is derived from an EMBL/GenBank/DDBJ whole genome shotgun (WGS) entry which is preliminary data.</text>
</comment>
<accession>A0ABS7XTH3</accession>
<dbReference type="Proteomes" id="UP001198901">
    <property type="component" value="Unassembled WGS sequence"/>
</dbReference>
<dbReference type="EMBL" id="JAIUJR010000003">
    <property type="protein sequence ID" value="MCA0132131.1"/>
    <property type="molecule type" value="Genomic_DNA"/>
</dbReference>
<proteinExistence type="predicted"/>
<dbReference type="SMART" id="SM00255">
    <property type="entry name" value="TIR"/>
    <property type="match status" value="1"/>
</dbReference>
<evidence type="ECO:0000313" key="3">
    <source>
        <dbReference type="EMBL" id="MCA0132131.1"/>
    </source>
</evidence>